<evidence type="ECO:0000313" key="2">
    <source>
        <dbReference type="Proteomes" id="UP000295496"/>
    </source>
</evidence>
<gene>
    <name evidence="1" type="ORF">EV692_0749</name>
</gene>
<dbReference type="Gene3D" id="3.40.50.2000">
    <property type="entry name" value="Glycogen Phosphorylase B"/>
    <property type="match status" value="1"/>
</dbReference>
<protein>
    <recommendedName>
        <fullName evidence="3">Glycosyl transferase family 9 (Putative heptosyltransferase)</fullName>
    </recommendedName>
</protein>
<organism evidence="1 2">
    <name type="scientific">Lonepinella koalarum</name>
    <dbReference type="NCBI Taxonomy" id="53417"/>
    <lineage>
        <taxon>Bacteria</taxon>
        <taxon>Pseudomonadati</taxon>
        <taxon>Pseudomonadota</taxon>
        <taxon>Gammaproteobacteria</taxon>
        <taxon>Pasteurellales</taxon>
        <taxon>Pasteurellaceae</taxon>
        <taxon>Lonepinella</taxon>
    </lineage>
</organism>
<dbReference type="EMBL" id="SMGJ01000002">
    <property type="protein sequence ID" value="TCK70473.1"/>
    <property type="molecule type" value="Genomic_DNA"/>
</dbReference>
<sequence>MKGLIIAYTEKFMHSLLNTLPESLIISNRYYYLPSFGNILYLEHLSEQDMDCIYISDEVNDQLKDISTIVEALASWFYVLKENGYLVISKTSNLTAQHIQQFLSDFAELSEFDEQNVPYYMVKKRIALPTKDVLHETAIKLCEQGDIDRAEMVLFKLYMLYPRFPFCYLLQANIWLQTKGGDYANVLWQRALRHTHCSQNLIFYALHLLRINNYHLGFQQRKDCLFKQDYFPSRSPIIPNMLDKRLCGAVEKLKQKTLLVWSEFGLGDEIMFGQLAYYLKHHCHVAKLIFMVQKPIKTLFETHPDIDLVLDASLMNETSFPDYDYWVYPHDLLAHVSEPFNLLPKRYPYFFAKHENKAKFSALMQSDKIKIGFVFRGNPSHENDKARSVHNVALIEPLLQFSEQIQWYCIQKEINQQERTLFDKYSIPYLGQYFDCMADTAGAVAQLDYLVSVDTSVIHLAGSLGIKGFVLVPFYTDWRWGYQGDENLWYPTIKVLRQRFDFNWTPVFERLKVELHEIIANRYNEEIV</sequence>
<dbReference type="Proteomes" id="UP000295496">
    <property type="component" value="Unassembled WGS sequence"/>
</dbReference>
<evidence type="ECO:0008006" key="3">
    <source>
        <dbReference type="Google" id="ProtNLM"/>
    </source>
</evidence>
<reference evidence="1 2" key="1">
    <citation type="submission" date="2019-03" db="EMBL/GenBank/DDBJ databases">
        <title>Genomic Encyclopedia of Type Strains, Phase IV (KMG-IV): sequencing the most valuable type-strain genomes for metagenomic binning, comparative biology and taxonomic classification.</title>
        <authorList>
            <person name="Goeker M."/>
        </authorList>
    </citation>
    <scope>NUCLEOTIDE SEQUENCE [LARGE SCALE GENOMIC DNA]</scope>
    <source>
        <strain evidence="1 2">DSM 10053</strain>
    </source>
</reference>
<dbReference type="AlphaFoldDB" id="A0A4R1L0W3"/>
<dbReference type="RefSeq" id="WP_391540620.1">
    <property type="nucleotide sequence ID" value="NZ_CP170642.1"/>
</dbReference>
<comment type="caution">
    <text evidence="1">The sequence shown here is derived from an EMBL/GenBank/DDBJ whole genome shotgun (WGS) entry which is preliminary data.</text>
</comment>
<dbReference type="SUPFAM" id="SSF53756">
    <property type="entry name" value="UDP-Glycosyltransferase/glycogen phosphorylase"/>
    <property type="match status" value="1"/>
</dbReference>
<accession>A0A4R1L0W3</accession>
<name>A0A4R1L0W3_9PAST</name>
<evidence type="ECO:0000313" key="1">
    <source>
        <dbReference type="EMBL" id="TCK70473.1"/>
    </source>
</evidence>
<keyword evidence="2" id="KW-1185">Reference proteome</keyword>
<proteinExistence type="predicted"/>